<name>A0A382HDZ7_9ZZZZ</name>
<dbReference type="InterPro" id="IPR010978">
    <property type="entry name" value="tRNA-bd_arm"/>
</dbReference>
<protein>
    <recommendedName>
        <fullName evidence="2">Serine-tRNA synthetase type1 N-terminal domain-containing protein</fullName>
    </recommendedName>
</protein>
<dbReference type="SUPFAM" id="SSF46589">
    <property type="entry name" value="tRNA-binding arm"/>
    <property type="match status" value="1"/>
</dbReference>
<dbReference type="InterPro" id="IPR015866">
    <property type="entry name" value="Ser-tRNA-synth_1_N"/>
</dbReference>
<sequence length="59" mass="6915">MLDLRFVRANPDIVREAIANKHERVEFDTYTTLDERRRALLKEAETLKNQRNTVSGEIA</sequence>
<dbReference type="GO" id="GO:0000166">
    <property type="term" value="F:nucleotide binding"/>
    <property type="evidence" value="ECO:0007669"/>
    <property type="project" value="InterPro"/>
</dbReference>
<organism evidence="3">
    <name type="scientific">marine metagenome</name>
    <dbReference type="NCBI Taxonomy" id="408172"/>
    <lineage>
        <taxon>unclassified sequences</taxon>
        <taxon>metagenomes</taxon>
        <taxon>ecological metagenomes</taxon>
    </lineage>
</organism>
<dbReference type="AlphaFoldDB" id="A0A382HDZ7"/>
<keyword evidence="1" id="KW-0175">Coiled coil</keyword>
<reference evidence="3" key="1">
    <citation type="submission" date="2018-05" db="EMBL/GenBank/DDBJ databases">
        <authorList>
            <person name="Lanie J.A."/>
            <person name="Ng W.-L."/>
            <person name="Kazmierczak K.M."/>
            <person name="Andrzejewski T.M."/>
            <person name="Davidsen T.M."/>
            <person name="Wayne K.J."/>
            <person name="Tettelin H."/>
            <person name="Glass J.I."/>
            <person name="Rusch D."/>
            <person name="Podicherti R."/>
            <person name="Tsui H.-C.T."/>
            <person name="Winkler M.E."/>
        </authorList>
    </citation>
    <scope>NUCLEOTIDE SEQUENCE</scope>
</reference>
<accession>A0A382HDZ7</accession>
<dbReference type="InterPro" id="IPR042103">
    <property type="entry name" value="SerRS_1_N_sf"/>
</dbReference>
<dbReference type="Gene3D" id="1.10.287.40">
    <property type="entry name" value="Serine-tRNA synthetase, tRNA binding domain"/>
    <property type="match status" value="1"/>
</dbReference>
<gene>
    <name evidence="3" type="ORF">METZ01_LOCUS238169</name>
</gene>
<feature type="non-terminal residue" evidence="3">
    <location>
        <position position="59"/>
    </location>
</feature>
<dbReference type="Pfam" id="PF02403">
    <property type="entry name" value="Seryl_tRNA_N"/>
    <property type="match status" value="1"/>
</dbReference>
<proteinExistence type="predicted"/>
<dbReference type="EMBL" id="UINC01060621">
    <property type="protein sequence ID" value="SVB85315.1"/>
    <property type="molecule type" value="Genomic_DNA"/>
</dbReference>
<evidence type="ECO:0000259" key="2">
    <source>
        <dbReference type="Pfam" id="PF02403"/>
    </source>
</evidence>
<evidence type="ECO:0000313" key="3">
    <source>
        <dbReference type="EMBL" id="SVB85315.1"/>
    </source>
</evidence>
<feature type="coiled-coil region" evidence="1">
    <location>
        <begin position="30"/>
        <end position="57"/>
    </location>
</feature>
<feature type="domain" description="Serine-tRNA synthetase type1 N-terminal" evidence="2">
    <location>
        <begin position="1"/>
        <end position="59"/>
    </location>
</feature>
<evidence type="ECO:0000256" key="1">
    <source>
        <dbReference type="SAM" id="Coils"/>
    </source>
</evidence>